<accession>A0A1F5HGM8</accession>
<dbReference type="STRING" id="1797737.A2196_05825"/>
<proteinExistence type="predicted"/>
<dbReference type="AlphaFoldDB" id="A0A1F5HGM8"/>
<comment type="caution">
    <text evidence="1">The sequence shown here is derived from an EMBL/GenBank/DDBJ whole genome shotgun (WGS) entry which is preliminary data.</text>
</comment>
<protein>
    <submittedName>
        <fullName evidence="1">Uncharacterized protein</fullName>
    </submittedName>
</protein>
<name>A0A1F5HGM8_9BACT</name>
<dbReference type="EMBL" id="MFCA01000001">
    <property type="protein sequence ID" value="OGE03252.1"/>
    <property type="molecule type" value="Genomic_DNA"/>
</dbReference>
<evidence type="ECO:0000313" key="1">
    <source>
        <dbReference type="EMBL" id="OGE03252.1"/>
    </source>
</evidence>
<organism evidence="1 2">
    <name type="scientific">Candidatus Curtissbacteria bacterium RIFOXYA1_FULL_41_14</name>
    <dbReference type="NCBI Taxonomy" id="1797737"/>
    <lineage>
        <taxon>Bacteria</taxon>
        <taxon>Candidatus Curtissiibacteriota</taxon>
    </lineage>
</organism>
<dbReference type="Proteomes" id="UP000176751">
    <property type="component" value="Unassembled WGS sequence"/>
</dbReference>
<evidence type="ECO:0000313" key="2">
    <source>
        <dbReference type="Proteomes" id="UP000176751"/>
    </source>
</evidence>
<reference evidence="1 2" key="1">
    <citation type="journal article" date="2016" name="Nat. Commun.">
        <title>Thousands of microbial genomes shed light on interconnected biogeochemical processes in an aquifer system.</title>
        <authorList>
            <person name="Anantharaman K."/>
            <person name="Brown C.T."/>
            <person name="Hug L.A."/>
            <person name="Sharon I."/>
            <person name="Castelle C.J."/>
            <person name="Probst A.J."/>
            <person name="Thomas B.C."/>
            <person name="Singh A."/>
            <person name="Wilkins M.J."/>
            <person name="Karaoz U."/>
            <person name="Brodie E.L."/>
            <person name="Williams K.H."/>
            <person name="Hubbard S.S."/>
            <person name="Banfield J.F."/>
        </authorList>
    </citation>
    <scope>NUCLEOTIDE SEQUENCE [LARGE SCALE GENOMIC DNA]</scope>
</reference>
<sequence>MLGRKTLTAGAGYCTEYFGCAQYKFLEVLIDWTFQLPKKITVIKLMIPKLASTTPANIKGSLFFFCSLFNFHQGLGKTAAKTGDVMSTAIITK</sequence>
<gene>
    <name evidence="1" type="ORF">A2196_05825</name>
</gene>